<gene>
    <name evidence="8" type="ORF">FYJ39_16980</name>
</gene>
<dbReference type="SUPFAM" id="SSF53335">
    <property type="entry name" value="S-adenosyl-L-methionine-dependent methyltransferases"/>
    <property type="match status" value="1"/>
</dbReference>
<dbReference type="PANTHER" id="PTHR42933">
    <property type="entry name" value="SLR6095 PROTEIN"/>
    <property type="match status" value="1"/>
</dbReference>
<organism evidence="8 9">
    <name type="scientific">Clostridium porci</name>
    <dbReference type="NCBI Taxonomy" id="2605778"/>
    <lineage>
        <taxon>Bacteria</taxon>
        <taxon>Bacillati</taxon>
        <taxon>Bacillota</taxon>
        <taxon>Clostridia</taxon>
        <taxon>Eubacteriales</taxon>
        <taxon>Clostridiaceae</taxon>
        <taxon>Clostridium</taxon>
    </lineage>
</organism>
<evidence type="ECO:0000256" key="4">
    <source>
        <dbReference type="ARBA" id="ARBA00022691"/>
    </source>
</evidence>
<keyword evidence="2 8" id="KW-0489">Methyltransferase</keyword>
<dbReference type="CDD" id="cd02440">
    <property type="entry name" value="AdoMet_MTases"/>
    <property type="match status" value="1"/>
</dbReference>
<keyword evidence="5" id="KW-0680">Restriction system</keyword>
<dbReference type="InterPro" id="IPR051537">
    <property type="entry name" value="DNA_Adenine_Mtase"/>
</dbReference>
<dbReference type="Proteomes" id="UP000429958">
    <property type="component" value="Unassembled WGS sequence"/>
</dbReference>
<dbReference type="InterPro" id="IPR003356">
    <property type="entry name" value="DNA_methylase_A-5"/>
</dbReference>
<dbReference type="GO" id="GO:0009007">
    <property type="term" value="F:site-specific DNA-methyltransferase (adenine-specific) activity"/>
    <property type="evidence" value="ECO:0007669"/>
    <property type="project" value="UniProtKB-EC"/>
</dbReference>
<evidence type="ECO:0000256" key="5">
    <source>
        <dbReference type="ARBA" id="ARBA00022747"/>
    </source>
</evidence>
<feature type="domain" description="DNA methylase adenine-specific" evidence="7">
    <location>
        <begin position="290"/>
        <end position="523"/>
    </location>
</feature>
<dbReference type="Pfam" id="PF02384">
    <property type="entry name" value="N6_Mtase"/>
    <property type="match status" value="1"/>
</dbReference>
<dbReference type="PANTHER" id="PTHR42933:SF1">
    <property type="entry name" value="SITE-SPECIFIC DNA-METHYLTRANSFERASE (ADENINE-SPECIFIC)"/>
    <property type="match status" value="1"/>
</dbReference>
<sequence>MNRFDIINRIGDKYRIGNTETGEFSYAQALKTVGKDIKDYQKATTGAQHKFLDLRFENERLAVLVECKNKFSRWDKDKIQGQLQDYVRFEKAYSDKKIVAILAETDGDEVWVWYGQSVIIDDEHRIQEETVLRTFEEYENLCFGRVNDKIKVVDSIKTLNEKLHSDGINEKLRSQFVGTCLLALKNGLVFKNVKETLDPKTGKKLAPERVVLKSIKDILEGLLTRGGSLNKAGKLAVLNSKVLDDQDVTSLTYKELEDILQFIDDNVVPYINDKSTAGQDLLNLFFTTFNKYVGKSDKNQAFTPDHICDFMSKAVGVNKNSRVLDPCCGSGAFLVRAMTDAMDDCDTEEEREEVKKNQIFGIEYEEGAFGLSSTNMLIHGDGNSNVVQDSMFKRAKWIAENNINIVLMNPPYNATKKCCDPDYTKGWDAKKKEDPSKGLHFVEWVARHVPSTCKMAVLLPMQAAIGNSEDIKAFKKKMMDNYTLDAVFSLPKEMFYPGASAVACCMIFDLSQKHTRSDKETFFGYFKDDKFIKRKGLGRIEMTDSEGNSLWIKTEKLWLDLYKNRKVVPGLSVKYKVTYEDEWLAEAYMETDYETLEENDFQTTINSYLSYLVKEGEVYES</sequence>
<dbReference type="EC" id="2.1.1.72" evidence="1"/>
<keyword evidence="3" id="KW-0808">Transferase</keyword>
<name>A0A7X2NNY1_9CLOT</name>
<accession>A0A7X2NNY1</accession>
<evidence type="ECO:0000313" key="8">
    <source>
        <dbReference type="EMBL" id="MSS38181.1"/>
    </source>
</evidence>
<evidence type="ECO:0000256" key="2">
    <source>
        <dbReference type="ARBA" id="ARBA00022603"/>
    </source>
</evidence>
<dbReference type="InterPro" id="IPR029063">
    <property type="entry name" value="SAM-dependent_MTases_sf"/>
</dbReference>
<dbReference type="EMBL" id="VUMD01000019">
    <property type="protein sequence ID" value="MSS38181.1"/>
    <property type="molecule type" value="Genomic_DNA"/>
</dbReference>
<dbReference type="GO" id="GO:0032259">
    <property type="term" value="P:methylation"/>
    <property type="evidence" value="ECO:0007669"/>
    <property type="project" value="UniProtKB-KW"/>
</dbReference>
<dbReference type="GO" id="GO:0003677">
    <property type="term" value="F:DNA binding"/>
    <property type="evidence" value="ECO:0007669"/>
    <property type="project" value="InterPro"/>
</dbReference>
<dbReference type="RefSeq" id="WP_154473620.1">
    <property type="nucleotide sequence ID" value="NZ_VUMD01000019.1"/>
</dbReference>
<evidence type="ECO:0000259" key="7">
    <source>
        <dbReference type="Pfam" id="PF02384"/>
    </source>
</evidence>
<evidence type="ECO:0000256" key="3">
    <source>
        <dbReference type="ARBA" id="ARBA00022679"/>
    </source>
</evidence>
<comment type="caution">
    <text evidence="8">The sequence shown here is derived from an EMBL/GenBank/DDBJ whole genome shotgun (WGS) entry which is preliminary data.</text>
</comment>
<reference evidence="8 9" key="1">
    <citation type="submission" date="2019-08" db="EMBL/GenBank/DDBJ databases">
        <title>In-depth cultivation of the pig gut microbiome towards novel bacterial diversity and tailored functional studies.</title>
        <authorList>
            <person name="Wylensek D."/>
            <person name="Hitch T.C.A."/>
            <person name="Clavel T."/>
        </authorList>
    </citation>
    <scope>NUCLEOTIDE SEQUENCE [LARGE SCALE GENOMIC DNA]</scope>
    <source>
        <strain evidence="8 9">WCA-389-WT-23D1</strain>
    </source>
</reference>
<dbReference type="PRINTS" id="PR00507">
    <property type="entry name" value="N12N6MTFRASE"/>
</dbReference>
<evidence type="ECO:0000256" key="6">
    <source>
        <dbReference type="ARBA" id="ARBA00047942"/>
    </source>
</evidence>
<keyword evidence="9" id="KW-1185">Reference proteome</keyword>
<comment type="catalytic activity">
    <reaction evidence="6">
        <text>a 2'-deoxyadenosine in DNA + S-adenosyl-L-methionine = an N(6)-methyl-2'-deoxyadenosine in DNA + S-adenosyl-L-homocysteine + H(+)</text>
        <dbReference type="Rhea" id="RHEA:15197"/>
        <dbReference type="Rhea" id="RHEA-COMP:12418"/>
        <dbReference type="Rhea" id="RHEA-COMP:12419"/>
        <dbReference type="ChEBI" id="CHEBI:15378"/>
        <dbReference type="ChEBI" id="CHEBI:57856"/>
        <dbReference type="ChEBI" id="CHEBI:59789"/>
        <dbReference type="ChEBI" id="CHEBI:90615"/>
        <dbReference type="ChEBI" id="CHEBI:90616"/>
        <dbReference type="EC" id="2.1.1.72"/>
    </reaction>
</comment>
<dbReference type="GO" id="GO:0009307">
    <property type="term" value="P:DNA restriction-modification system"/>
    <property type="evidence" value="ECO:0007669"/>
    <property type="project" value="UniProtKB-KW"/>
</dbReference>
<protein>
    <recommendedName>
        <fullName evidence="1">site-specific DNA-methyltransferase (adenine-specific)</fullName>
        <ecNumber evidence="1">2.1.1.72</ecNumber>
    </recommendedName>
</protein>
<proteinExistence type="predicted"/>
<keyword evidence="4" id="KW-0949">S-adenosyl-L-methionine</keyword>
<evidence type="ECO:0000313" key="9">
    <source>
        <dbReference type="Proteomes" id="UP000429958"/>
    </source>
</evidence>
<dbReference type="AlphaFoldDB" id="A0A7X2NNY1"/>
<evidence type="ECO:0000256" key="1">
    <source>
        <dbReference type="ARBA" id="ARBA00011900"/>
    </source>
</evidence>
<dbReference type="Gene3D" id="3.40.50.150">
    <property type="entry name" value="Vaccinia Virus protein VP39"/>
    <property type="match status" value="1"/>
</dbReference>
<dbReference type="GO" id="GO:0008170">
    <property type="term" value="F:N-methyltransferase activity"/>
    <property type="evidence" value="ECO:0007669"/>
    <property type="project" value="InterPro"/>
</dbReference>